<evidence type="ECO:0000313" key="9">
    <source>
        <dbReference type="Proteomes" id="UP001215598"/>
    </source>
</evidence>
<name>A0AAD7JKZ3_9AGAR</name>
<dbReference type="InterPro" id="IPR050316">
    <property type="entry name" value="Tyrosinase/Hemocyanin"/>
</dbReference>
<comment type="cofactor">
    <cofactor evidence="1">
        <name>Cu(2+)</name>
        <dbReference type="ChEBI" id="CHEBI:29036"/>
    </cofactor>
</comment>
<protein>
    <submittedName>
        <fullName evidence="8">Photo-regulated tyrosinase</fullName>
    </submittedName>
</protein>
<feature type="region of interest" description="Disordered" evidence="5">
    <location>
        <begin position="548"/>
        <end position="577"/>
    </location>
</feature>
<dbReference type="AlphaFoldDB" id="A0AAD7JKZ3"/>
<accession>A0AAD7JKZ3</accession>
<evidence type="ECO:0000259" key="6">
    <source>
        <dbReference type="PROSITE" id="PS00497"/>
    </source>
</evidence>
<evidence type="ECO:0000256" key="5">
    <source>
        <dbReference type="SAM" id="MobiDB-lite"/>
    </source>
</evidence>
<feature type="domain" description="Tyrosinase copper-binding" evidence="6">
    <location>
        <begin position="89"/>
        <end position="106"/>
    </location>
</feature>
<dbReference type="Proteomes" id="UP001215598">
    <property type="component" value="Unassembled WGS sequence"/>
</dbReference>
<dbReference type="GO" id="GO:0046872">
    <property type="term" value="F:metal ion binding"/>
    <property type="evidence" value="ECO:0007669"/>
    <property type="project" value="UniProtKB-KW"/>
</dbReference>
<dbReference type="Pfam" id="PF00264">
    <property type="entry name" value="Tyrosinase"/>
    <property type="match status" value="1"/>
</dbReference>
<dbReference type="GO" id="GO:0004497">
    <property type="term" value="F:monooxygenase activity"/>
    <property type="evidence" value="ECO:0007669"/>
    <property type="project" value="UniProtKB-KW"/>
</dbReference>
<evidence type="ECO:0000256" key="4">
    <source>
        <dbReference type="ARBA" id="ARBA00023033"/>
    </source>
</evidence>
<dbReference type="Gene3D" id="1.10.1280.10">
    <property type="entry name" value="Di-copper center containing domain from catechol oxidase"/>
    <property type="match status" value="1"/>
</dbReference>
<evidence type="ECO:0000256" key="2">
    <source>
        <dbReference type="ARBA" id="ARBA00022723"/>
    </source>
</evidence>
<dbReference type="PANTHER" id="PTHR11474:SF131">
    <property type="entry name" value="TYROSINASE COPPER-BINDING DOMAIN-CONTAINING PROTEIN"/>
    <property type="match status" value="1"/>
</dbReference>
<dbReference type="EMBL" id="JARKIB010000022">
    <property type="protein sequence ID" value="KAJ7767118.1"/>
    <property type="molecule type" value="Genomic_DNA"/>
</dbReference>
<dbReference type="Gene3D" id="2.60.310.20">
    <property type="match status" value="1"/>
</dbReference>
<reference evidence="8" key="1">
    <citation type="submission" date="2023-03" db="EMBL/GenBank/DDBJ databases">
        <title>Massive genome expansion in bonnet fungi (Mycena s.s.) driven by repeated elements and novel gene families across ecological guilds.</title>
        <authorList>
            <consortium name="Lawrence Berkeley National Laboratory"/>
            <person name="Harder C.B."/>
            <person name="Miyauchi S."/>
            <person name="Viragh M."/>
            <person name="Kuo A."/>
            <person name="Thoen E."/>
            <person name="Andreopoulos B."/>
            <person name="Lu D."/>
            <person name="Skrede I."/>
            <person name="Drula E."/>
            <person name="Henrissat B."/>
            <person name="Morin E."/>
            <person name="Kohler A."/>
            <person name="Barry K."/>
            <person name="LaButti K."/>
            <person name="Morin E."/>
            <person name="Salamov A."/>
            <person name="Lipzen A."/>
            <person name="Mereny Z."/>
            <person name="Hegedus B."/>
            <person name="Baldrian P."/>
            <person name="Stursova M."/>
            <person name="Weitz H."/>
            <person name="Taylor A."/>
            <person name="Grigoriev I.V."/>
            <person name="Nagy L.G."/>
            <person name="Martin F."/>
            <person name="Kauserud H."/>
        </authorList>
    </citation>
    <scope>NUCLEOTIDE SEQUENCE</scope>
    <source>
        <strain evidence="8">CBHHK182m</strain>
    </source>
</reference>
<evidence type="ECO:0000256" key="1">
    <source>
        <dbReference type="ARBA" id="ARBA00001973"/>
    </source>
</evidence>
<dbReference type="PROSITE" id="PS00497">
    <property type="entry name" value="TYROSINASE_1"/>
    <property type="match status" value="1"/>
</dbReference>
<gene>
    <name evidence="8" type="ORF">B0H16DRAFT_1520903</name>
</gene>
<dbReference type="PRINTS" id="PR00092">
    <property type="entry name" value="TYROSINASE"/>
</dbReference>
<dbReference type="PANTHER" id="PTHR11474">
    <property type="entry name" value="TYROSINASE FAMILY MEMBER"/>
    <property type="match status" value="1"/>
</dbReference>
<keyword evidence="2" id="KW-0479">Metal-binding</keyword>
<dbReference type="InterPro" id="IPR008922">
    <property type="entry name" value="Di-copper_centre_dom_sf"/>
</dbReference>
<keyword evidence="4" id="KW-0503">Monooxygenase</keyword>
<evidence type="ECO:0000259" key="7">
    <source>
        <dbReference type="PROSITE" id="PS00498"/>
    </source>
</evidence>
<dbReference type="InterPro" id="IPR002227">
    <property type="entry name" value="Tyrosinase_Cu-bd"/>
</dbReference>
<dbReference type="Pfam" id="PF18132">
    <property type="entry name" value="Tyrosinase_C"/>
    <property type="match status" value="1"/>
</dbReference>
<dbReference type="PROSITE" id="PS00498">
    <property type="entry name" value="TYROSINASE_2"/>
    <property type="match status" value="1"/>
</dbReference>
<keyword evidence="9" id="KW-1185">Reference proteome</keyword>
<comment type="caution">
    <text evidence="8">The sequence shown here is derived from an EMBL/GenBank/DDBJ whole genome shotgun (WGS) entry which is preliminary data.</text>
</comment>
<organism evidence="8 9">
    <name type="scientific">Mycena metata</name>
    <dbReference type="NCBI Taxonomy" id="1033252"/>
    <lineage>
        <taxon>Eukaryota</taxon>
        <taxon>Fungi</taxon>
        <taxon>Dikarya</taxon>
        <taxon>Basidiomycota</taxon>
        <taxon>Agaricomycotina</taxon>
        <taxon>Agaricomycetes</taxon>
        <taxon>Agaricomycetidae</taxon>
        <taxon>Agaricales</taxon>
        <taxon>Marasmiineae</taxon>
        <taxon>Mycenaceae</taxon>
        <taxon>Mycena</taxon>
    </lineage>
</organism>
<feature type="compositionally biased region" description="Basic and acidic residues" evidence="5">
    <location>
        <begin position="548"/>
        <end position="563"/>
    </location>
</feature>
<evidence type="ECO:0000256" key="3">
    <source>
        <dbReference type="ARBA" id="ARBA00023002"/>
    </source>
</evidence>
<feature type="domain" description="Tyrosinase copper-binding" evidence="7">
    <location>
        <begin position="293"/>
        <end position="304"/>
    </location>
</feature>
<keyword evidence="3" id="KW-0560">Oxidoreductase</keyword>
<evidence type="ECO:0000313" key="8">
    <source>
        <dbReference type="EMBL" id="KAJ7767118.1"/>
    </source>
</evidence>
<dbReference type="SUPFAM" id="SSF48056">
    <property type="entry name" value="Di-copper centre-containing domain"/>
    <property type="match status" value="1"/>
</dbReference>
<dbReference type="InterPro" id="IPR041640">
    <property type="entry name" value="Tyrosinase_C"/>
</dbReference>
<sequence length="577" mass="64503">MPPPDFVITGASGGPSPRLEIQAFVQNEKFFSLYIQALTAMTAGQDQINVKSHFQVGGVHGRPYVQWNNSGGTDPVQPPADGWDGYCFHGSVLFPNWHRPYVAAYEQILQNWAISIASKYTTPDKAAWQEAALAFRLPYWDWMLPQTEGVPPDQVLTQAQVSIIASNGSTVLVPNPIIAYRFGAVPPLGSVFEKNFATWPTTLRCPDSALPQAHSQPAAVVQNVRVLYPQRLKAFGELMITSDWLQMSNHTRAINPSYANSLEAIHDGMHLNVGGRAPNVAGHMSETDYAGHDPIFFLHHANVDYILELWQRLFPNSWVPDSTAQDGGSWTVIDQSPIGPKSDLTPFWNSETTYWNANSARTTKAFNYSYPILVGLDESNPEKARLELKERFRKLYDLKTAFPSKPESASNPSQLEEEYLDWRVHVEAETHALGGSYSVYIFLGEVPNEPKEWMGSSSFVGVFDVFTRTNRDNCPNCRANMTAISEGVIYLGDALKKTLNSWDAKDVVPYLRENLKWRVAQSEEPNTPLSRLPSLEVLVVALPMHQKDNDPFPHRRAGREAQRFPEVTQGREGGASE</sequence>
<proteinExistence type="predicted"/>